<gene>
    <name evidence="1" type="ORF">RHSIM_Rhsim08G0145200</name>
</gene>
<organism evidence="1 2">
    <name type="scientific">Rhododendron simsii</name>
    <name type="common">Sims's rhododendron</name>
    <dbReference type="NCBI Taxonomy" id="118357"/>
    <lineage>
        <taxon>Eukaryota</taxon>
        <taxon>Viridiplantae</taxon>
        <taxon>Streptophyta</taxon>
        <taxon>Embryophyta</taxon>
        <taxon>Tracheophyta</taxon>
        <taxon>Spermatophyta</taxon>
        <taxon>Magnoliopsida</taxon>
        <taxon>eudicotyledons</taxon>
        <taxon>Gunneridae</taxon>
        <taxon>Pentapetalae</taxon>
        <taxon>asterids</taxon>
        <taxon>Ericales</taxon>
        <taxon>Ericaceae</taxon>
        <taxon>Ericoideae</taxon>
        <taxon>Rhodoreae</taxon>
        <taxon>Rhododendron</taxon>
    </lineage>
</organism>
<evidence type="ECO:0000313" key="1">
    <source>
        <dbReference type="EMBL" id="KAF7136143.1"/>
    </source>
</evidence>
<dbReference type="AlphaFoldDB" id="A0A834GJJ3"/>
<sequence>MGLVLDVTAMADKKIEALAAKVNGLAESVAALATIVHSMQRSPRQVAPPPPPTRWMKRAAQTETCPAKDNQIEMVVDDLQQQHEKQLLLDIVGLKQESLKEKNSIKMNLSNSNVDLVRSHLNHKQKRKFIPLGMNLQKVFCILEAKGNAIQDLIDQGKIDPAKFDHRAAAISMPVTS</sequence>
<dbReference type="EMBL" id="WJXA01000008">
    <property type="protein sequence ID" value="KAF7136143.1"/>
    <property type="molecule type" value="Genomic_DNA"/>
</dbReference>
<name>A0A834GJJ3_RHOSS</name>
<evidence type="ECO:0000313" key="2">
    <source>
        <dbReference type="Proteomes" id="UP000626092"/>
    </source>
</evidence>
<keyword evidence="2" id="KW-1185">Reference proteome</keyword>
<reference evidence="1" key="1">
    <citation type="submission" date="2019-11" db="EMBL/GenBank/DDBJ databases">
        <authorList>
            <person name="Liu Y."/>
            <person name="Hou J."/>
            <person name="Li T.-Q."/>
            <person name="Guan C.-H."/>
            <person name="Wu X."/>
            <person name="Wu H.-Z."/>
            <person name="Ling F."/>
            <person name="Zhang R."/>
            <person name="Shi X.-G."/>
            <person name="Ren J.-P."/>
            <person name="Chen E.-F."/>
            <person name="Sun J.-M."/>
        </authorList>
    </citation>
    <scope>NUCLEOTIDE SEQUENCE</scope>
    <source>
        <strain evidence="1">Adult_tree_wgs_1</strain>
        <tissue evidence="1">Leaves</tissue>
    </source>
</reference>
<proteinExistence type="predicted"/>
<protein>
    <submittedName>
        <fullName evidence="1">Uncharacterized protein</fullName>
    </submittedName>
</protein>
<dbReference type="Proteomes" id="UP000626092">
    <property type="component" value="Unassembled WGS sequence"/>
</dbReference>
<dbReference type="OrthoDB" id="1750196at2759"/>
<accession>A0A834GJJ3</accession>
<comment type="caution">
    <text evidence="1">The sequence shown here is derived from an EMBL/GenBank/DDBJ whole genome shotgun (WGS) entry which is preliminary data.</text>
</comment>